<dbReference type="InterPro" id="IPR045584">
    <property type="entry name" value="Pilin-like"/>
</dbReference>
<proteinExistence type="predicted"/>
<dbReference type="PANTHER" id="PTHR30093:SF2">
    <property type="entry name" value="TYPE II SECRETION SYSTEM PROTEIN H"/>
    <property type="match status" value="1"/>
</dbReference>
<dbReference type="AlphaFoldDB" id="A0A848AWQ0"/>
<gene>
    <name evidence="2" type="ORF">HF882_05115</name>
</gene>
<organism evidence="2 3">
    <name type="scientific">Victivallis vadensis</name>
    <dbReference type="NCBI Taxonomy" id="172901"/>
    <lineage>
        <taxon>Bacteria</taxon>
        <taxon>Pseudomonadati</taxon>
        <taxon>Lentisphaerota</taxon>
        <taxon>Lentisphaeria</taxon>
        <taxon>Victivallales</taxon>
        <taxon>Victivallaceae</taxon>
        <taxon>Victivallis</taxon>
    </lineage>
</organism>
<evidence type="ECO:0000313" key="3">
    <source>
        <dbReference type="Proteomes" id="UP000576225"/>
    </source>
</evidence>
<dbReference type="Proteomes" id="UP000576225">
    <property type="component" value="Unassembled WGS sequence"/>
</dbReference>
<protein>
    <submittedName>
        <fullName evidence="2">Prepilin-type N-terminal cleavage/methylation domain-containing protein</fullName>
    </submittedName>
</protein>
<evidence type="ECO:0000256" key="1">
    <source>
        <dbReference type="SAM" id="Phobius"/>
    </source>
</evidence>
<name>A0A848AWQ0_9BACT</name>
<dbReference type="InterPro" id="IPR012902">
    <property type="entry name" value="N_methyl_site"/>
</dbReference>
<dbReference type="EMBL" id="JABAEW010000007">
    <property type="protein sequence ID" value="NMD85960.1"/>
    <property type="molecule type" value="Genomic_DNA"/>
</dbReference>
<sequence length="248" mass="27509">APAPCRTQGARGAADTPPAYRRLRPTTAKFTLIELLIVTAIVAILAGLLLPALNGARARAYTISCLNNNKQTGLALLMYSSQYNGAYPVVHTGTFDHFHETGDEWFTPLTALGYDLKYLRCPADMQYDAEKGIQSYMMNGVFTFGRPVDTLRRSSFHAVLAERGFESGSATEPEEHQCYDGMSDPHDWSDVIASGRHVKRANYLFADGHAETLTFAETVPDAHDPATNRHFVPEWLGNSYIEAHEHHH</sequence>
<dbReference type="SUPFAM" id="SSF54523">
    <property type="entry name" value="Pili subunits"/>
    <property type="match status" value="1"/>
</dbReference>
<reference evidence="2 3" key="1">
    <citation type="submission" date="2020-04" db="EMBL/GenBank/DDBJ databases">
        <authorList>
            <person name="Hitch T.C.A."/>
            <person name="Wylensek D."/>
            <person name="Clavel T."/>
        </authorList>
    </citation>
    <scope>NUCLEOTIDE SEQUENCE [LARGE SCALE GENOMIC DNA]</scope>
    <source>
        <strain evidence="2 3">COR2-253-APC-1A</strain>
    </source>
</reference>
<accession>A0A848AWQ0</accession>
<keyword evidence="1" id="KW-1133">Transmembrane helix</keyword>
<dbReference type="Gene3D" id="3.30.700.10">
    <property type="entry name" value="Glycoprotein, Type 4 Pilin"/>
    <property type="match status" value="1"/>
</dbReference>
<keyword evidence="1" id="KW-0472">Membrane</keyword>
<dbReference type="RefSeq" id="WP_168961863.1">
    <property type="nucleotide sequence ID" value="NZ_JABAEW010000007.1"/>
</dbReference>
<dbReference type="NCBIfam" id="TIGR02532">
    <property type="entry name" value="IV_pilin_GFxxxE"/>
    <property type="match status" value="1"/>
</dbReference>
<keyword evidence="1" id="KW-0812">Transmembrane</keyword>
<feature type="non-terminal residue" evidence="2">
    <location>
        <position position="1"/>
    </location>
</feature>
<comment type="caution">
    <text evidence="2">The sequence shown here is derived from an EMBL/GenBank/DDBJ whole genome shotgun (WGS) entry which is preliminary data.</text>
</comment>
<dbReference type="NCBIfam" id="TIGR04294">
    <property type="entry name" value="pre_pil_HX9DG"/>
    <property type="match status" value="1"/>
</dbReference>
<dbReference type="PANTHER" id="PTHR30093">
    <property type="entry name" value="GENERAL SECRETION PATHWAY PROTEIN G"/>
    <property type="match status" value="1"/>
</dbReference>
<feature type="transmembrane region" description="Helical" evidence="1">
    <location>
        <begin position="30"/>
        <end position="53"/>
    </location>
</feature>
<dbReference type="InterPro" id="IPR027558">
    <property type="entry name" value="Pre_pil_HX9DG_C"/>
</dbReference>
<evidence type="ECO:0000313" key="2">
    <source>
        <dbReference type="EMBL" id="NMD85960.1"/>
    </source>
</evidence>